<dbReference type="Gene3D" id="1.10.287.130">
    <property type="match status" value="1"/>
</dbReference>
<dbReference type="AlphaFoldDB" id="A0A560AP10"/>
<comment type="caution">
    <text evidence="9">The sequence shown here is derived from an EMBL/GenBank/DDBJ whole genome shotgun (WGS) entry which is preliminary data.</text>
</comment>
<keyword evidence="3" id="KW-0597">Phosphoprotein</keyword>
<keyword evidence="5" id="KW-0418">Kinase</keyword>
<dbReference type="FunFam" id="3.30.565.10:FF:000006">
    <property type="entry name" value="Sensor histidine kinase WalK"/>
    <property type="match status" value="1"/>
</dbReference>
<dbReference type="PRINTS" id="PR00344">
    <property type="entry name" value="BCTRLSENSOR"/>
</dbReference>
<dbReference type="Pfam" id="PF00512">
    <property type="entry name" value="HisKA"/>
    <property type="match status" value="1"/>
</dbReference>
<dbReference type="InterPro" id="IPR036097">
    <property type="entry name" value="HisK_dim/P_sf"/>
</dbReference>
<dbReference type="SUPFAM" id="SSF55874">
    <property type="entry name" value="ATPase domain of HSP90 chaperone/DNA topoisomerase II/histidine kinase"/>
    <property type="match status" value="1"/>
</dbReference>
<evidence type="ECO:0000256" key="5">
    <source>
        <dbReference type="ARBA" id="ARBA00022777"/>
    </source>
</evidence>
<dbReference type="SMART" id="SM00388">
    <property type="entry name" value="HisKA"/>
    <property type="match status" value="1"/>
</dbReference>
<evidence type="ECO:0000256" key="7">
    <source>
        <dbReference type="SAM" id="Coils"/>
    </source>
</evidence>
<dbReference type="InterPro" id="IPR003661">
    <property type="entry name" value="HisK_dim/P_dom"/>
</dbReference>
<keyword evidence="6" id="KW-0902">Two-component regulatory system</keyword>
<accession>A0A560AP10</accession>
<dbReference type="InterPro" id="IPR003594">
    <property type="entry name" value="HATPase_dom"/>
</dbReference>
<evidence type="ECO:0000256" key="4">
    <source>
        <dbReference type="ARBA" id="ARBA00022679"/>
    </source>
</evidence>
<dbReference type="PANTHER" id="PTHR43711">
    <property type="entry name" value="TWO-COMPONENT HISTIDINE KINASE"/>
    <property type="match status" value="1"/>
</dbReference>
<dbReference type="EMBL" id="VITF01000016">
    <property type="protein sequence ID" value="TWA62096.1"/>
    <property type="molecule type" value="Genomic_DNA"/>
</dbReference>
<dbReference type="Proteomes" id="UP000316083">
    <property type="component" value="Unassembled WGS sequence"/>
</dbReference>
<dbReference type="CDD" id="cd00082">
    <property type="entry name" value="HisKA"/>
    <property type="match status" value="1"/>
</dbReference>
<dbReference type="SUPFAM" id="SSF47384">
    <property type="entry name" value="Homodimeric domain of signal transducing histidine kinase"/>
    <property type="match status" value="1"/>
</dbReference>
<evidence type="ECO:0000256" key="6">
    <source>
        <dbReference type="ARBA" id="ARBA00023012"/>
    </source>
</evidence>
<dbReference type="SMART" id="SM00387">
    <property type="entry name" value="HATPase_c"/>
    <property type="match status" value="1"/>
</dbReference>
<reference evidence="9 10" key="1">
    <citation type="submission" date="2019-06" db="EMBL/GenBank/DDBJ databases">
        <title>Genomic Encyclopedia of Type Strains, Phase IV (KMG-V): Genome sequencing to study the core and pangenomes of soil and plant-associated prokaryotes.</title>
        <authorList>
            <person name="Whitman W."/>
        </authorList>
    </citation>
    <scope>NUCLEOTIDE SEQUENCE [LARGE SCALE GENOMIC DNA]</scope>
    <source>
        <strain evidence="9 10">BR 11796</strain>
    </source>
</reference>
<evidence type="ECO:0000259" key="8">
    <source>
        <dbReference type="PROSITE" id="PS50109"/>
    </source>
</evidence>
<dbReference type="InterPro" id="IPR004358">
    <property type="entry name" value="Sig_transdc_His_kin-like_C"/>
</dbReference>
<sequence length="422" mass="44580">MDALVLTCDLDGRLRALHRLGAGLPGLTGKPGTPFPALFGPDAVAGALDLFSGLRKSGWTLDHAVPCRLDPDGAIHAGLVHAGLVHAGLVHVSGLCDAEGMVLAVARSPGGFSELMAALETLNPRLARRLAPLGSAVTRPEAPKPELPSADALFGEMTLLNNELANVQRELAKANAELAASNEQKNRLMGMLAHDLRTPLQVVVGFAELLEQRLDGRLEATERACLERIRESSLSMRHMVEDALSLAALQAGRLRLARRPSDLVALVRRNVSMNHVLAEGKSITIELSVPERPLPMADIDPAKLDQLLNNLLSNAIKYSDRGGRVRVALSEAAGEGGSEVGGRMRLRVSDDGRGIPAAELAQLFQPFTRTGRLGTEGEGTVGLGLYICRSIAEGHGGRITADSAPGRGSTFTVDLPLVASSP</sequence>
<keyword evidence="4" id="KW-0808">Transferase</keyword>
<dbReference type="InterPro" id="IPR005467">
    <property type="entry name" value="His_kinase_dom"/>
</dbReference>
<dbReference type="GO" id="GO:0000155">
    <property type="term" value="F:phosphorelay sensor kinase activity"/>
    <property type="evidence" value="ECO:0007669"/>
    <property type="project" value="InterPro"/>
</dbReference>
<feature type="coiled-coil region" evidence="7">
    <location>
        <begin position="150"/>
        <end position="191"/>
    </location>
</feature>
<protein>
    <recommendedName>
        <fullName evidence="2">histidine kinase</fullName>
        <ecNumber evidence="2">2.7.13.3</ecNumber>
    </recommendedName>
</protein>
<name>A0A560AP10_AZOBR</name>
<evidence type="ECO:0000313" key="10">
    <source>
        <dbReference type="Proteomes" id="UP000316083"/>
    </source>
</evidence>
<evidence type="ECO:0000256" key="1">
    <source>
        <dbReference type="ARBA" id="ARBA00000085"/>
    </source>
</evidence>
<dbReference type="EC" id="2.7.13.3" evidence="2"/>
<organism evidence="9 10">
    <name type="scientific">Azospirillum brasilense</name>
    <dbReference type="NCBI Taxonomy" id="192"/>
    <lineage>
        <taxon>Bacteria</taxon>
        <taxon>Pseudomonadati</taxon>
        <taxon>Pseudomonadota</taxon>
        <taxon>Alphaproteobacteria</taxon>
        <taxon>Rhodospirillales</taxon>
        <taxon>Azospirillaceae</taxon>
        <taxon>Azospirillum</taxon>
    </lineage>
</organism>
<dbReference type="InterPro" id="IPR050736">
    <property type="entry name" value="Sensor_HK_Regulatory"/>
</dbReference>
<proteinExistence type="predicted"/>
<feature type="domain" description="Histidine kinase" evidence="8">
    <location>
        <begin position="191"/>
        <end position="419"/>
    </location>
</feature>
<evidence type="ECO:0000256" key="3">
    <source>
        <dbReference type="ARBA" id="ARBA00022553"/>
    </source>
</evidence>
<evidence type="ECO:0000313" key="9">
    <source>
        <dbReference type="EMBL" id="TWA62096.1"/>
    </source>
</evidence>
<dbReference type="InterPro" id="IPR036890">
    <property type="entry name" value="HATPase_C_sf"/>
</dbReference>
<dbReference type="Gene3D" id="3.30.565.10">
    <property type="entry name" value="Histidine kinase-like ATPase, C-terminal domain"/>
    <property type="match status" value="1"/>
</dbReference>
<dbReference type="PROSITE" id="PS50109">
    <property type="entry name" value="HIS_KIN"/>
    <property type="match status" value="1"/>
</dbReference>
<dbReference type="RefSeq" id="WP_145679301.1">
    <property type="nucleotide sequence ID" value="NZ_VITF01000016.1"/>
</dbReference>
<comment type="catalytic activity">
    <reaction evidence="1">
        <text>ATP + protein L-histidine = ADP + protein N-phospho-L-histidine.</text>
        <dbReference type="EC" id="2.7.13.3"/>
    </reaction>
</comment>
<dbReference type="PANTHER" id="PTHR43711:SF1">
    <property type="entry name" value="HISTIDINE KINASE 1"/>
    <property type="match status" value="1"/>
</dbReference>
<dbReference type="Pfam" id="PF02518">
    <property type="entry name" value="HATPase_c"/>
    <property type="match status" value="1"/>
</dbReference>
<gene>
    <name evidence="9" type="ORF">FBZ82_116109</name>
</gene>
<evidence type="ECO:0000256" key="2">
    <source>
        <dbReference type="ARBA" id="ARBA00012438"/>
    </source>
</evidence>
<keyword evidence="7" id="KW-0175">Coiled coil</keyword>